<organism evidence="11 12">
    <name type="scientific">Thalassiosira oceanica</name>
    <name type="common">Marine diatom</name>
    <dbReference type="NCBI Taxonomy" id="159749"/>
    <lineage>
        <taxon>Eukaryota</taxon>
        <taxon>Sar</taxon>
        <taxon>Stramenopiles</taxon>
        <taxon>Ochrophyta</taxon>
        <taxon>Bacillariophyta</taxon>
        <taxon>Coscinodiscophyceae</taxon>
        <taxon>Thalassiosirophycidae</taxon>
        <taxon>Thalassiosirales</taxon>
        <taxon>Thalassiosiraceae</taxon>
        <taxon>Thalassiosira</taxon>
    </lineage>
</organism>
<evidence type="ECO:0000256" key="5">
    <source>
        <dbReference type="ARBA" id="ARBA00022694"/>
    </source>
</evidence>
<keyword evidence="4" id="KW-0963">Cytoplasm</keyword>
<dbReference type="EMBL" id="AGNL01015145">
    <property type="protein sequence ID" value="EJK66259.1"/>
    <property type="molecule type" value="Genomic_DNA"/>
</dbReference>
<reference evidence="11 12" key="1">
    <citation type="journal article" date="2012" name="Genome Biol.">
        <title>Genome and low-iron response of an oceanic diatom adapted to chronic iron limitation.</title>
        <authorList>
            <person name="Lommer M."/>
            <person name="Specht M."/>
            <person name="Roy A.S."/>
            <person name="Kraemer L."/>
            <person name="Andreson R."/>
            <person name="Gutowska M.A."/>
            <person name="Wolf J."/>
            <person name="Bergner S.V."/>
            <person name="Schilhabel M.B."/>
            <person name="Klostermeier U.C."/>
            <person name="Beiko R.G."/>
            <person name="Rosenstiel P."/>
            <person name="Hippler M."/>
            <person name="Laroche J."/>
        </authorList>
    </citation>
    <scope>NUCLEOTIDE SEQUENCE [LARGE SCALE GENOMIC DNA]</scope>
    <source>
        <strain evidence="11 12">CCMP1005</strain>
    </source>
</reference>
<feature type="domain" description="ELP1 alpha-solenoid" evidence="10">
    <location>
        <begin position="851"/>
        <end position="916"/>
    </location>
</feature>
<dbReference type="InterPro" id="IPR056164">
    <property type="entry name" value="Beta-prop_ELP1_1st"/>
</dbReference>
<feature type="domain" description="ELP1 TPR" evidence="9">
    <location>
        <begin position="1086"/>
        <end position="1231"/>
    </location>
</feature>
<feature type="region of interest" description="Disordered" evidence="6">
    <location>
        <begin position="1353"/>
        <end position="1384"/>
    </location>
</feature>
<dbReference type="InterPro" id="IPR056166">
    <property type="entry name" value="TPR_ELP1"/>
</dbReference>
<comment type="similarity">
    <text evidence="3">Belongs to the ELP1/IKA1 family.</text>
</comment>
<proteinExistence type="inferred from homology"/>
<dbReference type="OMA" id="IAICEAG"/>
<evidence type="ECO:0000259" key="8">
    <source>
        <dbReference type="Pfam" id="PF23797"/>
    </source>
</evidence>
<name>K0SMQ0_THAOC</name>
<sequence length="1553" mass="171594">MKNLSLQGEVRHAISGVEGVVYGKIVSVIRKSNRDTDGDGYINHQIEIGGPFPPSDRTPTSYILVSHGYLLGLDADDEIVWSVDLEKIVATADDEEGCEPRQLDVSHRSQWFYSASFAQETTPGESQDGGEEILMDLGGGESLHVTCLSHAGHVVSVSIDSVNELASLGQAVEGGGECIGSFENGLQCGAWSPDSEVLALVTFASDDDEDVVKSQEEGAQVPILMTMNTQYDILAEVHLEPSLVPDHHADETLHEYALCLCWRPDSSTLAVSSMDSNVNGKPLRRIRTYNRTTLQILSLSKEEDGSGRDVPNLQPVAPTWAPAGCSHYIGAIQSSRPLSAKSSRRQISMQVAFMEPNGLRHRECKIHNTTAHKSDKEEIVNVAFNIDGDLLAVTSTVTAGTTQLVTSKVQFYHRSNYHWYLKYELRYDDAVITAAKFSDDDPHKATVALAPEENLLEWREYEFRWDPSSVYYRSGAPTESSCVVAMVVDGKTLQFTPLDKALVPPPMYAASVELPAPVVEVAARPTFLNEDNSKSKIDYISLLSNGTLALISSDGTSGSIIPSFKSPALEALVDIMESQNDLASPKLALRDLTIIDANEDSITLVAIACPAAGSEHKSNDIVVEIAIASSGETVAATIVATKQLNPLPDLARSAAMDSGEGRALRLVNWVDTAYSSGARGTALVELRTGSLLEYSVGGKIAICEAGPLLEACPLLSGIYDAKNDAFSNVSTIPNDVMKTDEERRLRRMAVGLSSRYRLYCGERLLSSASSSFTVSLEHRFITHCTIGSRPQLRFVPLEVLRTFDLDDLNAALDGYEPRNVERGSRLVAVYQSKPTVVIQMPRGNLETISPRGLLLPYVMQKIQSRDFVTSMMVMRKQRVDMNLIVDLDPVEFLNNGGAEDYVKQIRNVDSINLFFVKPHRCGHNTVEVSRAVLDEETIAVRYQRIGVQGQQSENPPKLEEALSLIRSSAPQPTAQTNVLLSDTVQNAIKYLAFLADYQLIFDTACGMYDFEMAKAVARHSQLDPKIYLPMLKRWKELPHFMAKYEVDVKLKRYESALRNLVDCYREESSTEEPQENQSLISPVVDFSQCLEFIEKHELHRLGLELFKRDDPEGHRSIMLSLGERLLADRKPDESLVIFLAANPKNLEGAKRAAKASGDWRTYCACCAEAGEVMQGELISDIVEKLSTDIGTERERQANFAAAARILLDYDQNTPDALDMFLSARMWGEGRRIAYLYDRIDLVNKVVDGSVSYARTCVEDLTERASSFTIANNRYAEVIIIRRDAIKNAQDIEDNLDDSASMFSVQSTASNTSLMSSASGASLGSVASVSTVITVGAQSTFSLTGDVDTMKHKSKFNKIGRDKKKSRKKKKGGPNSRRAKPGSEKELEELIATLKHTCPTEHYAGLIVSTIEFLLQSDKVTVGKLLFEAYQDLASSVEESQTCRIDKDKARRREQESRDRKEGRLHEATEHPCEKEINSIRCLPLKDSIRSSNHGDQGRLVSHWVYSFSLSSNLIRILAPEYHQPFTIFMKSTPRYSATRTDVIGQGVEAGLQD</sequence>
<comment type="pathway">
    <text evidence="2">tRNA modification; 5-methoxycarbonylmethyl-2-thiouridine-tRNA biosynthesis.</text>
</comment>
<feature type="domain" description="ELP1 first N-terminal beta-propeller" evidence="7">
    <location>
        <begin position="256"/>
        <end position="430"/>
    </location>
</feature>
<dbReference type="PANTHER" id="PTHR12747">
    <property type="entry name" value="ELONGATOR COMPLEX PROTEIN 1"/>
    <property type="match status" value="1"/>
</dbReference>
<feature type="region of interest" description="Disordered" evidence="6">
    <location>
        <begin position="1445"/>
        <end position="1469"/>
    </location>
</feature>
<feature type="domain" description="ELP1 N-terminal second beta-propeller" evidence="8">
    <location>
        <begin position="487"/>
        <end position="827"/>
    </location>
</feature>
<dbReference type="eggNOG" id="KOG1920">
    <property type="taxonomic scope" value="Eukaryota"/>
</dbReference>
<dbReference type="GO" id="GO:0002926">
    <property type="term" value="P:tRNA wobble base 5-methoxycarbonylmethyl-2-thiouridinylation"/>
    <property type="evidence" value="ECO:0007669"/>
    <property type="project" value="TreeGrafter"/>
</dbReference>
<evidence type="ECO:0000313" key="11">
    <source>
        <dbReference type="EMBL" id="EJK66259.1"/>
    </source>
</evidence>
<dbReference type="SUPFAM" id="SSF82171">
    <property type="entry name" value="DPP6 N-terminal domain-like"/>
    <property type="match status" value="1"/>
</dbReference>
<dbReference type="Pfam" id="PF23878">
    <property type="entry name" value="TPR_ELP1"/>
    <property type="match status" value="1"/>
</dbReference>
<dbReference type="PANTHER" id="PTHR12747:SF0">
    <property type="entry name" value="ELONGATOR COMPLEX PROTEIN 1"/>
    <property type="match status" value="1"/>
</dbReference>
<keyword evidence="12" id="KW-1185">Reference proteome</keyword>
<feature type="domain" description="ELP1 first N-terminal beta-propeller" evidence="7">
    <location>
        <begin position="80"/>
        <end position="244"/>
    </location>
</feature>
<dbReference type="Pfam" id="PF23925">
    <property type="entry name" value="A-sol_ELP1"/>
    <property type="match status" value="2"/>
</dbReference>
<evidence type="ECO:0000259" key="7">
    <source>
        <dbReference type="Pfam" id="PF04762"/>
    </source>
</evidence>
<dbReference type="OrthoDB" id="40048at2759"/>
<dbReference type="InterPro" id="IPR056167">
    <property type="entry name" value="A-sol_ELP1"/>
</dbReference>
<evidence type="ECO:0008006" key="13">
    <source>
        <dbReference type="Google" id="ProtNLM"/>
    </source>
</evidence>
<evidence type="ECO:0000256" key="2">
    <source>
        <dbReference type="ARBA" id="ARBA00005043"/>
    </source>
</evidence>
<dbReference type="UniPathway" id="UPA00988"/>
<dbReference type="GO" id="GO:0033588">
    <property type="term" value="C:elongator holoenzyme complex"/>
    <property type="evidence" value="ECO:0007669"/>
    <property type="project" value="InterPro"/>
</dbReference>
<comment type="caution">
    <text evidence="11">The sequence shown here is derived from an EMBL/GenBank/DDBJ whole genome shotgun (WGS) entry which is preliminary data.</text>
</comment>
<gene>
    <name evidence="11" type="ORF">THAOC_12834</name>
</gene>
<evidence type="ECO:0000256" key="4">
    <source>
        <dbReference type="ARBA" id="ARBA00022490"/>
    </source>
</evidence>
<dbReference type="GO" id="GO:0000049">
    <property type="term" value="F:tRNA binding"/>
    <property type="evidence" value="ECO:0007669"/>
    <property type="project" value="TreeGrafter"/>
</dbReference>
<dbReference type="Pfam" id="PF23797">
    <property type="entry name" value="Beta-prop_ELP1_2nd"/>
    <property type="match status" value="1"/>
</dbReference>
<evidence type="ECO:0000259" key="9">
    <source>
        <dbReference type="Pfam" id="PF23878"/>
    </source>
</evidence>
<dbReference type="Proteomes" id="UP000266841">
    <property type="component" value="Unassembled WGS sequence"/>
</dbReference>
<dbReference type="InterPro" id="IPR056165">
    <property type="entry name" value="Beta-prop_ELP1_2nd"/>
</dbReference>
<feature type="domain" description="ELP1 alpha-solenoid" evidence="10">
    <location>
        <begin position="952"/>
        <end position="1032"/>
    </location>
</feature>
<keyword evidence="5" id="KW-0819">tRNA processing</keyword>
<feature type="compositionally biased region" description="Basic residues" evidence="6">
    <location>
        <begin position="1353"/>
        <end position="1379"/>
    </location>
</feature>
<comment type="subcellular location">
    <subcellularLocation>
        <location evidence="1">Cytoplasm</location>
    </subcellularLocation>
</comment>
<dbReference type="Pfam" id="PF04762">
    <property type="entry name" value="Beta-prop_ELP1_1st"/>
    <property type="match status" value="2"/>
</dbReference>
<protein>
    <recommendedName>
        <fullName evidence="13">Elongator complex protein 1</fullName>
    </recommendedName>
</protein>
<evidence type="ECO:0000256" key="3">
    <source>
        <dbReference type="ARBA" id="ARBA00006086"/>
    </source>
</evidence>
<evidence type="ECO:0000259" key="10">
    <source>
        <dbReference type="Pfam" id="PF23925"/>
    </source>
</evidence>
<evidence type="ECO:0000256" key="1">
    <source>
        <dbReference type="ARBA" id="ARBA00004496"/>
    </source>
</evidence>
<accession>K0SMQ0</accession>
<evidence type="ECO:0000256" key="6">
    <source>
        <dbReference type="SAM" id="MobiDB-lite"/>
    </source>
</evidence>
<dbReference type="GO" id="GO:0005829">
    <property type="term" value="C:cytosol"/>
    <property type="evidence" value="ECO:0007669"/>
    <property type="project" value="TreeGrafter"/>
</dbReference>
<evidence type="ECO:0000313" key="12">
    <source>
        <dbReference type="Proteomes" id="UP000266841"/>
    </source>
</evidence>
<dbReference type="InterPro" id="IPR006849">
    <property type="entry name" value="Elp1"/>
</dbReference>